<evidence type="ECO:0000256" key="6">
    <source>
        <dbReference type="ARBA" id="ARBA00022989"/>
    </source>
</evidence>
<keyword evidence="2" id="KW-0813">Transport</keyword>
<evidence type="ECO:0000256" key="4">
    <source>
        <dbReference type="ARBA" id="ARBA00022519"/>
    </source>
</evidence>
<protein>
    <recommendedName>
        <fullName evidence="8">Autoinducer 2 import system permease protein LsrD</fullName>
    </recommendedName>
</protein>
<keyword evidence="4" id="KW-0997">Cell inner membrane</keyword>
<evidence type="ECO:0000256" key="5">
    <source>
        <dbReference type="ARBA" id="ARBA00022692"/>
    </source>
</evidence>
<comment type="subcellular location">
    <subcellularLocation>
        <location evidence="1">Cell membrane</location>
        <topology evidence="1">Multi-pass membrane protein</topology>
    </subcellularLocation>
</comment>
<evidence type="ECO:0000256" key="8">
    <source>
        <dbReference type="ARBA" id="ARBA00039381"/>
    </source>
</evidence>
<organism evidence="10 11">
    <name type="scientific">Wansuia hejianensis</name>
    <dbReference type="NCBI Taxonomy" id="2763667"/>
    <lineage>
        <taxon>Bacteria</taxon>
        <taxon>Bacillati</taxon>
        <taxon>Bacillota</taxon>
        <taxon>Clostridia</taxon>
        <taxon>Lachnospirales</taxon>
        <taxon>Lachnospiraceae</taxon>
        <taxon>Wansuia</taxon>
    </lineage>
</organism>
<dbReference type="PANTHER" id="PTHR32196:SF71">
    <property type="entry name" value="AUTOINDUCER 2 IMPORT SYSTEM PERMEASE PROTEIN LSRD"/>
    <property type="match status" value="1"/>
</dbReference>
<keyword evidence="5 9" id="KW-0812">Transmembrane</keyword>
<feature type="transmembrane region" description="Helical" evidence="9">
    <location>
        <begin position="123"/>
        <end position="141"/>
    </location>
</feature>
<dbReference type="AlphaFoldDB" id="A0A7G9G9T6"/>
<sequence length="323" mass="35030">MAKGNKFLKTILRDELILAVAFVLVVIFGSRISSNFLDIQYLLRSTTLYVELGIIGIPFTLLMIAGEIDLSVASTLTLSACITTVLYTKGVPMQVLCVACVVFGALLGIVNGLLVIKTGLSSLIITIGTMSLFRGLSQVLIGDGSVGGFPEWFNGVDDWMAFGVIPATTMVFLVLAVIFSFILSRTYFGRTVYAIGSNSKVAHYSGVAVEKTKMLLFAMVGAACGLAGLFSMSRFEMARYNIHSDGQMDVVVMVLMGGTAFTGGKGTIWGSVIAFFIVVMFRASMMLANFNDYYQKACIGLTMILVMVFSNIIENYRRKNHLS</sequence>
<dbReference type="PANTHER" id="PTHR32196">
    <property type="entry name" value="ABC TRANSPORTER PERMEASE PROTEIN YPHD-RELATED-RELATED"/>
    <property type="match status" value="1"/>
</dbReference>
<feature type="transmembrane region" description="Helical" evidence="9">
    <location>
        <begin position="161"/>
        <end position="183"/>
    </location>
</feature>
<feature type="transmembrane region" description="Helical" evidence="9">
    <location>
        <begin position="93"/>
        <end position="116"/>
    </location>
</feature>
<keyword evidence="6 9" id="KW-1133">Transmembrane helix</keyword>
<evidence type="ECO:0000313" key="10">
    <source>
        <dbReference type="EMBL" id="QNM07568.1"/>
    </source>
</evidence>
<dbReference type="KEGG" id="whj:H9Q79_11600"/>
<feature type="transmembrane region" description="Helical" evidence="9">
    <location>
        <begin position="46"/>
        <end position="65"/>
    </location>
</feature>
<feature type="transmembrane region" description="Helical" evidence="9">
    <location>
        <begin position="293"/>
        <end position="313"/>
    </location>
</feature>
<evidence type="ECO:0000256" key="2">
    <source>
        <dbReference type="ARBA" id="ARBA00022448"/>
    </source>
</evidence>
<dbReference type="RefSeq" id="WP_118644123.1">
    <property type="nucleotide sequence ID" value="NZ_CP060635.1"/>
</dbReference>
<dbReference type="Proteomes" id="UP000515860">
    <property type="component" value="Chromosome"/>
</dbReference>
<evidence type="ECO:0000256" key="1">
    <source>
        <dbReference type="ARBA" id="ARBA00004651"/>
    </source>
</evidence>
<evidence type="ECO:0000256" key="3">
    <source>
        <dbReference type="ARBA" id="ARBA00022475"/>
    </source>
</evidence>
<feature type="transmembrane region" description="Helical" evidence="9">
    <location>
        <begin position="252"/>
        <end position="281"/>
    </location>
</feature>
<proteinExistence type="predicted"/>
<evidence type="ECO:0000256" key="7">
    <source>
        <dbReference type="ARBA" id="ARBA00023136"/>
    </source>
</evidence>
<gene>
    <name evidence="10" type="ORF">H9Q79_11600</name>
</gene>
<dbReference type="GO" id="GO:0022857">
    <property type="term" value="F:transmembrane transporter activity"/>
    <property type="evidence" value="ECO:0007669"/>
    <property type="project" value="InterPro"/>
</dbReference>
<feature type="transmembrane region" description="Helical" evidence="9">
    <location>
        <begin position="16"/>
        <end position="34"/>
    </location>
</feature>
<name>A0A7G9G9T6_9FIRM</name>
<evidence type="ECO:0000256" key="9">
    <source>
        <dbReference type="SAM" id="Phobius"/>
    </source>
</evidence>
<keyword evidence="7 9" id="KW-0472">Membrane</keyword>
<dbReference type="InterPro" id="IPR001851">
    <property type="entry name" value="ABC_transp_permease"/>
</dbReference>
<accession>A0A7G9G9T6</accession>
<keyword evidence="3" id="KW-1003">Cell membrane</keyword>
<evidence type="ECO:0000313" key="11">
    <source>
        <dbReference type="Proteomes" id="UP000515860"/>
    </source>
</evidence>
<feature type="transmembrane region" description="Helical" evidence="9">
    <location>
        <begin position="214"/>
        <end position="232"/>
    </location>
</feature>
<reference evidence="10 11" key="1">
    <citation type="submission" date="2020-08" db="EMBL/GenBank/DDBJ databases">
        <authorList>
            <person name="Liu C."/>
            <person name="Sun Q."/>
        </authorList>
    </citation>
    <scope>NUCLEOTIDE SEQUENCE [LARGE SCALE GENOMIC DNA]</scope>
    <source>
        <strain evidence="10 11">NSJ-29</strain>
    </source>
</reference>
<dbReference type="EMBL" id="CP060635">
    <property type="protein sequence ID" value="QNM07568.1"/>
    <property type="molecule type" value="Genomic_DNA"/>
</dbReference>
<dbReference type="CDD" id="cd06579">
    <property type="entry name" value="TM_PBP1_transp_AraH_like"/>
    <property type="match status" value="1"/>
</dbReference>
<dbReference type="Pfam" id="PF02653">
    <property type="entry name" value="BPD_transp_2"/>
    <property type="match status" value="1"/>
</dbReference>
<keyword evidence="11" id="KW-1185">Reference proteome</keyword>
<dbReference type="GO" id="GO:0005886">
    <property type="term" value="C:plasma membrane"/>
    <property type="evidence" value="ECO:0007669"/>
    <property type="project" value="UniProtKB-SubCell"/>
</dbReference>